<evidence type="ECO:0000256" key="2">
    <source>
        <dbReference type="ARBA" id="ARBA00004141"/>
    </source>
</evidence>
<dbReference type="SMART" id="SM00388">
    <property type="entry name" value="HisKA"/>
    <property type="match status" value="1"/>
</dbReference>
<keyword evidence="20" id="KW-1185">Reference proteome</keyword>
<dbReference type="PROSITE" id="PS50112">
    <property type="entry name" value="PAS"/>
    <property type="match status" value="1"/>
</dbReference>
<evidence type="ECO:0000259" key="18">
    <source>
        <dbReference type="PROSITE" id="PS50112"/>
    </source>
</evidence>
<dbReference type="InterPro" id="IPR006189">
    <property type="entry name" value="CHASE_dom"/>
</dbReference>
<comment type="subcellular location">
    <subcellularLocation>
        <location evidence="3">Cell membrane</location>
    </subcellularLocation>
    <subcellularLocation>
        <location evidence="2">Membrane</location>
        <topology evidence="2">Multi-pass membrane protein</topology>
    </subcellularLocation>
</comment>
<feature type="compositionally biased region" description="Basic and acidic residues" evidence="15">
    <location>
        <begin position="774"/>
        <end position="783"/>
    </location>
</feature>
<keyword evidence="9 19" id="KW-0418">Kinase</keyword>
<evidence type="ECO:0000256" key="7">
    <source>
        <dbReference type="ARBA" id="ARBA00022692"/>
    </source>
</evidence>
<feature type="domain" description="Histidine kinase" evidence="17">
    <location>
        <begin position="490"/>
        <end position="709"/>
    </location>
</feature>
<feature type="domain" description="PAS" evidence="18">
    <location>
        <begin position="355"/>
        <end position="395"/>
    </location>
</feature>
<evidence type="ECO:0000256" key="5">
    <source>
        <dbReference type="ARBA" id="ARBA00022553"/>
    </source>
</evidence>
<keyword evidence="8" id="KW-0547">Nucleotide-binding</keyword>
<dbReference type="InterPro" id="IPR036097">
    <property type="entry name" value="HisK_dim/P_sf"/>
</dbReference>
<dbReference type="InterPro" id="IPR004358">
    <property type="entry name" value="Sig_transdc_His_kin-like_C"/>
</dbReference>
<evidence type="ECO:0000256" key="1">
    <source>
        <dbReference type="ARBA" id="ARBA00000085"/>
    </source>
</evidence>
<keyword evidence="5" id="KW-0597">Phosphoprotein</keyword>
<dbReference type="PRINTS" id="PR00344">
    <property type="entry name" value="BCTRLSENSOR"/>
</dbReference>
<gene>
    <name evidence="19" type="ORF">BC793_101458</name>
</gene>
<keyword evidence="12" id="KW-0902">Two-component regulatory system</keyword>
<evidence type="ECO:0000259" key="17">
    <source>
        <dbReference type="PROSITE" id="PS50109"/>
    </source>
</evidence>
<evidence type="ECO:0000256" key="11">
    <source>
        <dbReference type="ARBA" id="ARBA00022989"/>
    </source>
</evidence>
<dbReference type="Gene3D" id="3.30.565.10">
    <property type="entry name" value="Histidine kinase-like ATPase, C-terminal domain"/>
    <property type="match status" value="1"/>
</dbReference>
<evidence type="ECO:0000313" key="20">
    <source>
        <dbReference type="Proteomes" id="UP000245697"/>
    </source>
</evidence>
<dbReference type="CDD" id="cd00075">
    <property type="entry name" value="HATPase"/>
    <property type="match status" value="1"/>
</dbReference>
<organism evidence="19 20">
    <name type="scientific">Actinoplanes xinjiangensis</name>
    <dbReference type="NCBI Taxonomy" id="512350"/>
    <lineage>
        <taxon>Bacteria</taxon>
        <taxon>Bacillati</taxon>
        <taxon>Actinomycetota</taxon>
        <taxon>Actinomycetes</taxon>
        <taxon>Micromonosporales</taxon>
        <taxon>Micromonosporaceae</taxon>
        <taxon>Actinoplanes</taxon>
    </lineage>
</organism>
<dbReference type="InterPro" id="IPR003594">
    <property type="entry name" value="HATPase_dom"/>
</dbReference>
<keyword evidence="13 16" id="KW-0472">Membrane</keyword>
<evidence type="ECO:0000256" key="10">
    <source>
        <dbReference type="ARBA" id="ARBA00022840"/>
    </source>
</evidence>
<proteinExistence type="predicted"/>
<dbReference type="InterPro" id="IPR042240">
    <property type="entry name" value="CHASE_sf"/>
</dbReference>
<dbReference type="PANTHER" id="PTHR42878">
    <property type="entry name" value="TWO-COMPONENT HISTIDINE KINASE"/>
    <property type="match status" value="1"/>
</dbReference>
<evidence type="ECO:0000256" key="15">
    <source>
        <dbReference type="SAM" id="MobiDB-lite"/>
    </source>
</evidence>
<keyword evidence="6" id="KW-0808">Transferase</keyword>
<dbReference type="InterPro" id="IPR036890">
    <property type="entry name" value="HATPase_C_sf"/>
</dbReference>
<dbReference type="InterPro" id="IPR005467">
    <property type="entry name" value="His_kinase_dom"/>
</dbReference>
<evidence type="ECO:0000256" key="3">
    <source>
        <dbReference type="ARBA" id="ARBA00004236"/>
    </source>
</evidence>
<evidence type="ECO:0000256" key="12">
    <source>
        <dbReference type="ARBA" id="ARBA00023012"/>
    </source>
</evidence>
<sequence>MVEQRENGARRATGPLLSVSVLLIGLVATVLTAAGLYSAQQDSAAREMTKRHETALAAIRTETQRYRGLIETLAAGIVNDPDLTWEDFDTATGPLAEADLLGAAPVAFVVAVPTAELGRTQRFWRDHGALGLTFRPDPSVDEHFFAVFVRKLDENEQGMRSGADAGAVEPLATTLRTARDSHRLTVSDAYVLMRDRQKPVAEQQQSFIFAAPVWTRENTPRFRGWVASGLRGGTFLDRILGPLGQISGELISVDADQTRHTVAEWTGEGDRDLTRTGTVEVGPDRNWILETHGDSRQLAGSGWYLPAVALGGGLALTALLAWLVHVLATGRARARAQVEAATADLRETEAASRRQAELLGAIMLTISDGVTVVDSRGSVLLENPAARRLLGVTQQPDGPHAWQEHYGVYRPDGRTPFPLAEMPLIRALDGESTDGVEVVIRNPSRPEGVLLSIDGRPLDPSAGEHGAVAVCRDITDLRRYESDLAIFAGVVAHDLKSPLALVRGYAELVLADVPDGWPEAAEIRDGLHRLVRAVDRMDVLIETMLAYTTARDAPLRPVAVDPAAMIREIIDERIAGLGTGRPAPDWSLGPLPPVHADPAMLRHVLDNLIGNAIKYVRPGGTPRVEVTGGPAGPGQVRIEIADSGIGIPDADKPHVFETFHRTEAAAGYAGTGLGLTICRRIVDRHGGEIGVQDNPGGGTRFWFTLPAAETMEDSDMTGDDTSGPQDDEAVREALERALAERAALMEAARLPGLALPTGPAPSSEPAPGRLRAPIPERQRQDQG</sequence>
<evidence type="ECO:0000256" key="4">
    <source>
        <dbReference type="ARBA" id="ARBA00012438"/>
    </source>
</evidence>
<dbReference type="InterPro" id="IPR035965">
    <property type="entry name" value="PAS-like_dom_sf"/>
</dbReference>
<feature type="transmembrane region" description="Helical" evidence="16">
    <location>
        <begin position="303"/>
        <end position="328"/>
    </location>
</feature>
<dbReference type="Proteomes" id="UP000245697">
    <property type="component" value="Unassembled WGS sequence"/>
</dbReference>
<keyword evidence="10" id="KW-0067">ATP-binding</keyword>
<dbReference type="Pfam" id="PF00512">
    <property type="entry name" value="HisKA"/>
    <property type="match status" value="1"/>
</dbReference>
<keyword evidence="11 16" id="KW-1133">Transmembrane helix</keyword>
<dbReference type="GO" id="GO:0007234">
    <property type="term" value="P:osmosensory signaling via phosphorelay pathway"/>
    <property type="evidence" value="ECO:0007669"/>
    <property type="project" value="TreeGrafter"/>
</dbReference>
<dbReference type="GO" id="GO:0000156">
    <property type="term" value="F:phosphorelay response regulator activity"/>
    <property type="evidence" value="ECO:0007669"/>
    <property type="project" value="TreeGrafter"/>
</dbReference>
<dbReference type="AlphaFoldDB" id="A0A316FV13"/>
<reference evidence="19 20" key="1">
    <citation type="submission" date="2018-05" db="EMBL/GenBank/DDBJ databases">
        <title>Genomic Encyclopedia of Archaeal and Bacterial Type Strains, Phase II (KMG-II): from individual species to whole genera.</title>
        <authorList>
            <person name="Goeker M."/>
        </authorList>
    </citation>
    <scope>NUCLEOTIDE SEQUENCE [LARGE SCALE GENOMIC DNA]</scope>
    <source>
        <strain evidence="19 20">DSM 45184</strain>
    </source>
</reference>
<dbReference type="Pfam" id="PF02518">
    <property type="entry name" value="HATPase_c"/>
    <property type="match status" value="1"/>
</dbReference>
<dbReference type="SUPFAM" id="SSF55874">
    <property type="entry name" value="ATPase domain of HSP90 chaperone/DNA topoisomerase II/histidine kinase"/>
    <property type="match status" value="1"/>
</dbReference>
<name>A0A316FV13_9ACTN</name>
<dbReference type="Gene3D" id="3.30.450.350">
    <property type="entry name" value="CHASE domain"/>
    <property type="match status" value="1"/>
</dbReference>
<dbReference type="Pfam" id="PF03924">
    <property type="entry name" value="CHASE"/>
    <property type="match status" value="1"/>
</dbReference>
<dbReference type="SUPFAM" id="SSF55785">
    <property type="entry name" value="PYP-like sensor domain (PAS domain)"/>
    <property type="match status" value="1"/>
</dbReference>
<dbReference type="CDD" id="cd00082">
    <property type="entry name" value="HisKA"/>
    <property type="match status" value="1"/>
</dbReference>
<evidence type="ECO:0000256" key="16">
    <source>
        <dbReference type="SAM" id="Phobius"/>
    </source>
</evidence>
<dbReference type="PROSITE" id="PS50109">
    <property type="entry name" value="HIS_KIN"/>
    <property type="match status" value="1"/>
</dbReference>
<evidence type="ECO:0000313" key="19">
    <source>
        <dbReference type="EMBL" id="PWK52449.1"/>
    </source>
</evidence>
<dbReference type="GO" id="GO:0000155">
    <property type="term" value="F:phosphorelay sensor kinase activity"/>
    <property type="evidence" value="ECO:0007669"/>
    <property type="project" value="InterPro"/>
</dbReference>
<evidence type="ECO:0000256" key="13">
    <source>
        <dbReference type="ARBA" id="ARBA00023136"/>
    </source>
</evidence>
<dbReference type="InterPro" id="IPR003661">
    <property type="entry name" value="HisK_dim/P_dom"/>
</dbReference>
<dbReference type="SUPFAM" id="SSF47384">
    <property type="entry name" value="Homodimeric domain of signal transducing histidine kinase"/>
    <property type="match status" value="1"/>
</dbReference>
<keyword evidence="7 16" id="KW-0812">Transmembrane</keyword>
<dbReference type="GO" id="GO:0030295">
    <property type="term" value="F:protein kinase activator activity"/>
    <property type="evidence" value="ECO:0007669"/>
    <property type="project" value="TreeGrafter"/>
</dbReference>
<feature type="region of interest" description="Disordered" evidence="15">
    <location>
        <begin position="712"/>
        <end position="731"/>
    </location>
</feature>
<dbReference type="Gene3D" id="3.30.450.20">
    <property type="entry name" value="PAS domain"/>
    <property type="match status" value="1"/>
</dbReference>
<evidence type="ECO:0000256" key="14">
    <source>
        <dbReference type="ARBA" id="ARBA00039401"/>
    </source>
</evidence>
<comment type="caution">
    <text evidence="19">The sequence shown here is derived from an EMBL/GenBank/DDBJ whole genome shotgun (WGS) entry which is preliminary data.</text>
</comment>
<evidence type="ECO:0000256" key="6">
    <source>
        <dbReference type="ARBA" id="ARBA00022679"/>
    </source>
</evidence>
<dbReference type="RefSeq" id="WP_239169772.1">
    <property type="nucleotide sequence ID" value="NZ_BONA01000016.1"/>
</dbReference>
<dbReference type="EMBL" id="QGGR01000001">
    <property type="protein sequence ID" value="PWK52449.1"/>
    <property type="molecule type" value="Genomic_DNA"/>
</dbReference>
<dbReference type="InterPro" id="IPR050351">
    <property type="entry name" value="BphY/WalK/GraS-like"/>
</dbReference>
<dbReference type="InterPro" id="IPR000014">
    <property type="entry name" value="PAS"/>
</dbReference>
<accession>A0A316FV13</accession>
<dbReference type="Gene3D" id="1.10.287.130">
    <property type="match status" value="1"/>
</dbReference>
<dbReference type="PANTHER" id="PTHR42878:SF7">
    <property type="entry name" value="SENSOR HISTIDINE KINASE GLRK"/>
    <property type="match status" value="1"/>
</dbReference>
<dbReference type="GO" id="GO:0005524">
    <property type="term" value="F:ATP binding"/>
    <property type="evidence" value="ECO:0007669"/>
    <property type="project" value="UniProtKB-KW"/>
</dbReference>
<evidence type="ECO:0000256" key="8">
    <source>
        <dbReference type="ARBA" id="ARBA00022741"/>
    </source>
</evidence>
<feature type="transmembrane region" description="Helical" evidence="16">
    <location>
        <begin position="12"/>
        <end position="37"/>
    </location>
</feature>
<dbReference type="SMART" id="SM00387">
    <property type="entry name" value="HATPase_c"/>
    <property type="match status" value="1"/>
</dbReference>
<protein>
    <recommendedName>
        <fullName evidence="14">Sensor-like histidine kinase SenX3</fullName>
        <ecNumber evidence="4">2.7.13.3</ecNumber>
    </recommendedName>
</protein>
<feature type="region of interest" description="Disordered" evidence="15">
    <location>
        <begin position="750"/>
        <end position="783"/>
    </location>
</feature>
<dbReference type="SMART" id="SM01079">
    <property type="entry name" value="CHASE"/>
    <property type="match status" value="1"/>
</dbReference>
<comment type="catalytic activity">
    <reaction evidence="1">
        <text>ATP + protein L-histidine = ADP + protein N-phospho-L-histidine.</text>
        <dbReference type="EC" id="2.7.13.3"/>
    </reaction>
</comment>
<evidence type="ECO:0000256" key="9">
    <source>
        <dbReference type="ARBA" id="ARBA00022777"/>
    </source>
</evidence>
<dbReference type="EC" id="2.7.13.3" evidence="4"/>
<dbReference type="GO" id="GO:0005886">
    <property type="term" value="C:plasma membrane"/>
    <property type="evidence" value="ECO:0007669"/>
    <property type="project" value="UniProtKB-SubCell"/>
</dbReference>